<protein>
    <recommendedName>
        <fullName evidence="2">DUF7963 domain-containing protein</fullName>
    </recommendedName>
</protein>
<sequence length="749" mass="82887">MATANAVSSSTPAMETTPAAVLEEMAAKAVYKRYESLMTVRIKAIKGKGAWYWTHLEPVLICTSDSGVPKVVKLRCSLCDALFSASNPSRTASEHLKRGTCPNFSSPSAGAGSGGGDGHHHPQPKPISSLPPSSSSRKRSCNPYQIEALYSSPSTSPILPHPSPQQANLVLSGGKDDLGALAMLEDSVKKLKSPMASPNPALSKAQADAAFSFFSDWFYECAGVISFSSIEHPKFRAFLQQVGLPSISYRDLAGTRLDTRYEEARSDAEARIRDALFFQVAADGWKSRSDSDCGDSLVSITVNLPNGTTVFRRALISDGRVPCKYAEDVLWDSVINASGSGKGGGATTLCAGIVSDRFKSTALRSLEDQHHWMVNLSCILQGFRSLIKDFTRGLSLFHDVSSKCSKIVSFFNNNSSARTIFHKYQTQELDHTSLLRYSNGIDCNFMIEDVISSTRAFHLTVHDDSYKLLCLDNPEATQLADLLLDMKFWNDVQAANSLVKLINDTIQDMQTDRPLVGQCLPLWKGMRSKIKAWCARYSNDETAVHNVFDKRFKRNYHPAWSAAFILDPLYLIKDTSGKYLPPYKCLTPEQDKDVDKLITRLASREEAHIVLNELMKWRSEGLDPIYAQAVQVKQLDSATGKMKIANPQSSRLVWETCLSEEFGTLGKIAVRLIFLHATAGGFKCNVSLLRWLKRQGKSRAAMERAQKMIFVAAQARLERRDFSCDEDRDGELFANGDVDELNETLMEAS</sequence>
<dbReference type="Proteomes" id="UP000233837">
    <property type="component" value="Unassembled WGS sequence"/>
</dbReference>
<evidence type="ECO:0000256" key="1">
    <source>
        <dbReference type="SAM" id="MobiDB-lite"/>
    </source>
</evidence>
<dbReference type="EMBL" id="KZ502458">
    <property type="protein sequence ID" value="PKU78331.1"/>
    <property type="molecule type" value="Genomic_DNA"/>
</dbReference>
<feature type="region of interest" description="Disordered" evidence="1">
    <location>
        <begin position="91"/>
        <end position="140"/>
    </location>
</feature>
<feature type="compositionally biased region" description="Low complexity" evidence="1">
    <location>
        <begin position="126"/>
        <end position="135"/>
    </location>
</feature>
<evidence type="ECO:0000313" key="3">
    <source>
        <dbReference type="EMBL" id="PKU78331.1"/>
    </source>
</evidence>
<dbReference type="Pfam" id="PF25908">
    <property type="entry name" value="DUF7963"/>
    <property type="match status" value="1"/>
</dbReference>
<gene>
    <name evidence="3" type="ORF">MA16_Dca008956</name>
</gene>
<evidence type="ECO:0000259" key="2">
    <source>
        <dbReference type="Pfam" id="PF25908"/>
    </source>
</evidence>
<dbReference type="InterPro" id="IPR058269">
    <property type="entry name" value="DUF7963"/>
</dbReference>
<name>A0A2I0WRR7_9ASPA</name>
<feature type="domain" description="DUF7963" evidence="2">
    <location>
        <begin position="23"/>
        <end position="105"/>
    </location>
</feature>
<organism evidence="3 4">
    <name type="scientific">Dendrobium catenatum</name>
    <dbReference type="NCBI Taxonomy" id="906689"/>
    <lineage>
        <taxon>Eukaryota</taxon>
        <taxon>Viridiplantae</taxon>
        <taxon>Streptophyta</taxon>
        <taxon>Embryophyta</taxon>
        <taxon>Tracheophyta</taxon>
        <taxon>Spermatophyta</taxon>
        <taxon>Magnoliopsida</taxon>
        <taxon>Liliopsida</taxon>
        <taxon>Asparagales</taxon>
        <taxon>Orchidaceae</taxon>
        <taxon>Epidendroideae</taxon>
        <taxon>Malaxideae</taxon>
        <taxon>Dendrobiinae</taxon>
        <taxon>Dendrobium</taxon>
    </lineage>
</organism>
<accession>A0A2I0WRR7</accession>
<keyword evidence="4" id="KW-1185">Reference proteome</keyword>
<dbReference type="PANTHER" id="PTHR32166">
    <property type="entry name" value="OSJNBA0013A04.12 PROTEIN"/>
    <property type="match status" value="1"/>
</dbReference>
<reference evidence="3 4" key="2">
    <citation type="journal article" date="2017" name="Nature">
        <title>The Apostasia genome and the evolution of orchids.</title>
        <authorList>
            <person name="Zhang G.Q."/>
            <person name="Liu K.W."/>
            <person name="Li Z."/>
            <person name="Lohaus R."/>
            <person name="Hsiao Y.Y."/>
            <person name="Niu S.C."/>
            <person name="Wang J.Y."/>
            <person name="Lin Y.C."/>
            <person name="Xu Q."/>
            <person name="Chen L.J."/>
            <person name="Yoshida K."/>
            <person name="Fujiwara S."/>
            <person name="Wang Z.W."/>
            <person name="Zhang Y.Q."/>
            <person name="Mitsuda N."/>
            <person name="Wang M."/>
            <person name="Liu G.H."/>
            <person name="Pecoraro L."/>
            <person name="Huang H.X."/>
            <person name="Xiao X.J."/>
            <person name="Lin M."/>
            <person name="Wu X.Y."/>
            <person name="Wu W.L."/>
            <person name="Chen Y.Y."/>
            <person name="Chang S.B."/>
            <person name="Sakamoto S."/>
            <person name="Ohme-Takagi M."/>
            <person name="Yagi M."/>
            <person name="Zeng S.J."/>
            <person name="Shen C.Y."/>
            <person name="Yeh C.M."/>
            <person name="Luo Y.B."/>
            <person name="Tsai W.C."/>
            <person name="Van de Peer Y."/>
            <person name="Liu Z.J."/>
        </authorList>
    </citation>
    <scope>NUCLEOTIDE SEQUENCE [LARGE SCALE GENOMIC DNA]</scope>
    <source>
        <tissue evidence="3">The whole plant</tissue>
    </source>
</reference>
<dbReference type="InterPro" id="IPR012337">
    <property type="entry name" value="RNaseH-like_sf"/>
</dbReference>
<reference evidence="3 4" key="1">
    <citation type="journal article" date="2016" name="Sci. Rep.">
        <title>The Dendrobium catenatum Lindl. genome sequence provides insights into polysaccharide synthase, floral development and adaptive evolution.</title>
        <authorList>
            <person name="Zhang G.Q."/>
            <person name="Xu Q."/>
            <person name="Bian C."/>
            <person name="Tsai W.C."/>
            <person name="Yeh C.M."/>
            <person name="Liu K.W."/>
            <person name="Yoshida K."/>
            <person name="Zhang L.S."/>
            <person name="Chang S.B."/>
            <person name="Chen F."/>
            <person name="Shi Y."/>
            <person name="Su Y.Y."/>
            <person name="Zhang Y.Q."/>
            <person name="Chen L.J."/>
            <person name="Yin Y."/>
            <person name="Lin M."/>
            <person name="Huang H."/>
            <person name="Deng H."/>
            <person name="Wang Z.W."/>
            <person name="Zhu S.L."/>
            <person name="Zhao X."/>
            <person name="Deng C."/>
            <person name="Niu S.C."/>
            <person name="Huang J."/>
            <person name="Wang M."/>
            <person name="Liu G.H."/>
            <person name="Yang H.J."/>
            <person name="Xiao X.J."/>
            <person name="Hsiao Y.Y."/>
            <person name="Wu W.L."/>
            <person name="Chen Y.Y."/>
            <person name="Mitsuda N."/>
            <person name="Ohme-Takagi M."/>
            <person name="Luo Y.B."/>
            <person name="Van de Peer Y."/>
            <person name="Liu Z.J."/>
        </authorList>
    </citation>
    <scope>NUCLEOTIDE SEQUENCE [LARGE SCALE GENOMIC DNA]</scope>
    <source>
        <tissue evidence="3">The whole plant</tissue>
    </source>
</reference>
<proteinExistence type="predicted"/>
<dbReference type="AlphaFoldDB" id="A0A2I0WRR7"/>
<dbReference type="OrthoDB" id="1873691at2759"/>
<evidence type="ECO:0000313" key="4">
    <source>
        <dbReference type="Proteomes" id="UP000233837"/>
    </source>
</evidence>
<dbReference type="PANTHER" id="PTHR32166:SF24">
    <property type="entry name" value="F16P17.2 PROTEIN"/>
    <property type="match status" value="1"/>
</dbReference>
<dbReference type="SUPFAM" id="SSF53098">
    <property type="entry name" value="Ribonuclease H-like"/>
    <property type="match status" value="1"/>
</dbReference>